<dbReference type="SFLD" id="SFLDS00029">
    <property type="entry name" value="Radical_SAM"/>
    <property type="match status" value="1"/>
</dbReference>
<dbReference type="SFLD" id="SFLDG01102">
    <property type="entry name" value="Uncharacterised_Radical_SAM_Su"/>
    <property type="match status" value="1"/>
</dbReference>
<keyword evidence="4" id="KW-0408">Iron</keyword>
<reference evidence="6" key="1">
    <citation type="journal article" date="2014" name="Int. J. Syst. Evol. Microbiol.">
        <title>Complete genome of a new Firmicutes species belonging to the dominant human colonic microbiota ('Ruminococcus bicirculans') reveals two chromosomes and a selective capacity to utilize plant glucans.</title>
        <authorList>
            <consortium name="NISC Comparative Sequencing Program"/>
            <person name="Wegmann U."/>
            <person name="Louis P."/>
            <person name="Goesmann A."/>
            <person name="Henrissat B."/>
            <person name="Duncan S.H."/>
            <person name="Flint H.J."/>
        </authorList>
    </citation>
    <scope>NUCLEOTIDE SEQUENCE</scope>
    <source>
        <strain evidence="6">NBRC 107710</strain>
    </source>
</reference>
<dbReference type="GO" id="GO:0003824">
    <property type="term" value="F:catalytic activity"/>
    <property type="evidence" value="ECO:0007669"/>
    <property type="project" value="InterPro"/>
</dbReference>
<dbReference type="EMBL" id="BSPG01000011">
    <property type="protein sequence ID" value="GLS44335.1"/>
    <property type="molecule type" value="Genomic_DNA"/>
</dbReference>
<dbReference type="InterPro" id="IPR007197">
    <property type="entry name" value="rSAM"/>
</dbReference>
<comment type="caution">
    <text evidence="7">The sequence shown here is derived from an EMBL/GenBank/DDBJ whole genome shotgun (WGS) entry which is preliminary data.</text>
</comment>
<reference evidence="7 8" key="3">
    <citation type="submission" date="2020-08" db="EMBL/GenBank/DDBJ databases">
        <title>Genomic Encyclopedia of Type Strains, Phase IV (KMG-IV): sequencing the most valuable type-strain genomes for metagenomic binning, comparative biology and taxonomic classification.</title>
        <authorList>
            <person name="Goeker M."/>
        </authorList>
    </citation>
    <scope>NUCLEOTIDE SEQUENCE [LARGE SCALE GENOMIC DNA]</scope>
    <source>
        <strain evidence="7 8">DSM 24105</strain>
    </source>
</reference>
<dbReference type="Proteomes" id="UP000517759">
    <property type="component" value="Unassembled WGS sequence"/>
</dbReference>
<dbReference type="InterPro" id="IPR051675">
    <property type="entry name" value="Endo/Exo/Phosphatase_dom_1"/>
</dbReference>
<dbReference type="GO" id="GO:0051536">
    <property type="term" value="F:iron-sulfur cluster binding"/>
    <property type="evidence" value="ECO:0007669"/>
    <property type="project" value="UniProtKB-KW"/>
</dbReference>
<sequence length="403" mass="44864">MDETLAKKLRILADAAKYDASCASSNAPKRSAGKDGLGSTTGAGICHAYTPDGRCVSLLKILLTNYCLFDCVYCVNRRSSNVQRARFSVDEVVTLTIEFYKRNYIEGLFLSSGIIRSPDYTMEQMTLVAKKLRRDHGFRGYIHLKSIPEASPWLVEEAGLFADRLSINLELPTEASLTRLAPEKSGATIETAMGRIGERISQARAEKRRFSPAGQSTQVIVGADATDDSAMIAKSAVLYGSYRLSRVYYSAFSPIPDASSALPPQAPPLKREHRLYQADWMLRYYKFTAPEVAEATDGGMLALDIDPKLAWALKNRHLFPVDVNRADREMLLRVPGLGTRAVDAILKARRHTRLRLDDVKRLTAGLKRAREFLIAEDYRPGATSQRLDLRARLAEPAQQLSLF</sequence>
<dbReference type="RefSeq" id="WP_183511497.1">
    <property type="nucleotide sequence ID" value="NZ_BSPG01000011.1"/>
</dbReference>
<evidence type="ECO:0000313" key="8">
    <source>
        <dbReference type="Proteomes" id="UP000517759"/>
    </source>
</evidence>
<name>A0A7W6AM51_9HYPH</name>
<evidence type="ECO:0000313" key="6">
    <source>
        <dbReference type="EMBL" id="GLS44335.1"/>
    </source>
</evidence>
<evidence type="ECO:0000313" key="7">
    <source>
        <dbReference type="EMBL" id="MBB3905158.1"/>
    </source>
</evidence>
<dbReference type="PANTHER" id="PTHR21180:SF9">
    <property type="entry name" value="TYPE II SECRETION SYSTEM PROTEIN K"/>
    <property type="match status" value="1"/>
</dbReference>
<evidence type="ECO:0000256" key="5">
    <source>
        <dbReference type="ARBA" id="ARBA00023014"/>
    </source>
</evidence>
<dbReference type="InterPro" id="IPR058240">
    <property type="entry name" value="rSAM_sf"/>
</dbReference>
<keyword evidence="3" id="KW-0479">Metal-binding</keyword>
<dbReference type="GO" id="GO:0046872">
    <property type="term" value="F:metal ion binding"/>
    <property type="evidence" value="ECO:0007669"/>
    <property type="project" value="UniProtKB-KW"/>
</dbReference>
<dbReference type="SUPFAM" id="SSF47781">
    <property type="entry name" value="RuvA domain 2-like"/>
    <property type="match status" value="1"/>
</dbReference>
<accession>A0A7W6AM51</accession>
<dbReference type="PANTHER" id="PTHR21180">
    <property type="entry name" value="ENDONUCLEASE/EXONUCLEASE/PHOSPHATASE FAMILY DOMAIN-CONTAINING PROTEIN 1"/>
    <property type="match status" value="1"/>
</dbReference>
<dbReference type="InterPro" id="IPR023874">
    <property type="entry name" value="DNA_rSAM_put"/>
</dbReference>
<proteinExistence type="predicted"/>
<keyword evidence="5" id="KW-0411">Iron-sulfur</keyword>
<protein>
    <submittedName>
        <fullName evidence="6 7">DNA modification/repair radical SAM protein</fullName>
    </submittedName>
</protein>
<gene>
    <name evidence="6" type="ORF">GCM10007884_23230</name>
    <name evidence="7" type="ORF">GGR33_004686</name>
</gene>
<evidence type="ECO:0000256" key="4">
    <source>
        <dbReference type="ARBA" id="ARBA00023004"/>
    </source>
</evidence>
<reference evidence="6" key="4">
    <citation type="submission" date="2023-01" db="EMBL/GenBank/DDBJ databases">
        <title>Draft genome sequence of Methylobacterium brachythecii strain NBRC 107710.</title>
        <authorList>
            <person name="Sun Q."/>
            <person name="Mori K."/>
        </authorList>
    </citation>
    <scope>NUCLEOTIDE SEQUENCE</scope>
    <source>
        <strain evidence="6">NBRC 107710</strain>
    </source>
</reference>
<dbReference type="SUPFAM" id="SSF102114">
    <property type="entry name" value="Radical SAM enzymes"/>
    <property type="match status" value="1"/>
</dbReference>
<dbReference type="AlphaFoldDB" id="A0A7W6AM51"/>
<dbReference type="CDD" id="cd01335">
    <property type="entry name" value="Radical_SAM"/>
    <property type="match status" value="1"/>
</dbReference>
<keyword evidence="2" id="KW-0949">S-adenosyl-L-methionine</keyword>
<dbReference type="InterPro" id="IPR010994">
    <property type="entry name" value="RuvA_2-like"/>
</dbReference>
<evidence type="ECO:0000256" key="3">
    <source>
        <dbReference type="ARBA" id="ARBA00022723"/>
    </source>
</evidence>
<dbReference type="Gene3D" id="3.20.20.70">
    <property type="entry name" value="Aldolase class I"/>
    <property type="match status" value="1"/>
</dbReference>
<evidence type="ECO:0000256" key="1">
    <source>
        <dbReference type="ARBA" id="ARBA00001966"/>
    </source>
</evidence>
<dbReference type="Proteomes" id="UP001156881">
    <property type="component" value="Unassembled WGS sequence"/>
</dbReference>
<dbReference type="InterPro" id="IPR013785">
    <property type="entry name" value="Aldolase_TIM"/>
</dbReference>
<evidence type="ECO:0000256" key="2">
    <source>
        <dbReference type="ARBA" id="ARBA00022691"/>
    </source>
</evidence>
<dbReference type="EMBL" id="JACIDN010000010">
    <property type="protein sequence ID" value="MBB3905158.1"/>
    <property type="molecule type" value="Genomic_DNA"/>
</dbReference>
<keyword evidence="9" id="KW-1185">Reference proteome</keyword>
<dbReference type="NCBIfam" id="TIGR03916">
    <property type="entry name" value="rSAM_link_UDG"/>
    <property type="match status" value="1"/>
</dbReference>
<comment type="cofactor">
    <cofactor evidence="1">
        <name>[4Fe-4S] cluster</name>
        <dbReference type="ChEBI" id="CHEBI:49883"/>
    </cofactor>
</comment>
<reference evidence="9" key="2">
    <citation type="journal article" date="2019" name="Int. J. Syst. Evol. Microbiol.">
        <title>The Global Catalogue of Microorganisms (GCM) 10K type strain sequencing project: providing services to taxonomists for standard genome sequencing and annotation.</title>
        <authorList>
            <consortium name="The Broad Institute Genomics Platform"/>
            <consortium name="The Broad Institute Genome Sequencing Center for Infectious Disease"/>
            <person name="Wu L."/>
            <person name="Ma J."/>
        </authorList>
    </citation>
    <scope>NUCLEOTIDE SEQUENCE [LARGE SCALE GENOMIC DNA]</scope>
    <source>
        <strain evidence="9">NBRC 107710</strain>
    </source>
</reference>
<evidence type="ECO:0000313" key="9">
    <source>
        <dbReference type="Proteomes" id="UP001156881"/>
    </source>
</evidence>
<organism evidence="7 8">
    <name type="scientific">Methylobacterium brachythecii</name>
    <dbReference type="NCBI Taxonomy" id="1176177"/>
    <lineage>
        <taxon>Bacteria</taxon>
        <taxon>Pseudomonadati</taxon>
        <taxon>Pseudomonadota</taxon>
        <taxon>Alphaproteobacteria</taxon>
        <taxon>Hyphomicrobiales</taxon>
        <taxon>Methylobacteriaceae</taxon>
        <taxon>Methylobacterium</taxon>
    </lineage>
</organism>